<feature type="chain" id="PRO_5038094206" evidence="1">
    <location>
        <begin position="21"/>
        <end position="190"/>
    </location>
</feature>
<accession>A0A920CTT9</accession>
<keyword evidence="1" id="KW-0732">Signal</keyword>
<reference evidence="2 3" key="1">
    <citation type="submission" date="2021-03" db="EMBL/GenBank/DDBJ databases">
        <title>Antimicrobial resistance genes in bacteria isolated from Japanese honey, and their potential for conferring macrolide and lincosamide resistance in the American foulbrood pathogen Paenibacillus larvae.</title>
        <authorList>
            <person name="Okamoto M."/>
            <person name="Kumagai M."/>
            <person name="Kanamori H."/>
            <person name="Takamatsu D."/>
        </authorList>
    </citation>
    <scope>NUCLEOTIDE SEQUENCE [LARGE SCALE GENOMIC DNA]</scope>
    <source>
        <strain evidence="2 3">J34TS1</strain>
    </source>
</reference>
<dbReference type="Proteomes" id="UP000682811">
    <property type="component" value="Unassembled WGS sequence"/>
</dbReference>
<keyword evidence="3" id="KW-1185">Reference proteome</keyword>
<protein>
    <submittedName>
        <fullName evidence="2">Uncharacterized protein</fullName>
    </submittedName>
</protein>
<evidence type="ECO:0000313" key="3">
    <source>
        <dbReference type="Proteomes" id="UP000682811"/>
    </source>
</evidence>
<proteinExistence type="predicted"/>
<dbReference type="AlphaFoldDB" id="A0A920CTT9"/>
<sequence length="190" mass="21271">MNRIILPAAAFLLALGLAPASWQPNGGLMSHSPSHTSVSRPKQVMPVVLHAAGKELNDENIVDELHSLPLTLTIRRVEWNQPSMSIDFIVPNPNTQRSEMYKNIAELLSFSFAGTSNVNQVKLRLIAEDPWLGTRHLLLAADAGREEWDMGLYFELRHVGEDSLPDVIKSRLHVIETNLWKTRFDASENG</sequence>
<organism evidence="2 3">
    <name type="scientific">Paenibacillus azoreducens</name>
    <dbReference type="NCBI Taxonomy" id="116718"/>
    <lineage>
        <taxon>Bacteria</taxon>
        <taxon>Bacillati</taxon>
        <taxon>Bacillota</taxon>
        <taxon>Bacilli</taxon>
        <taxon>Bacillales</taxon>
        <taxon>Paenibacillaceae</taxon>
        <taxon>Paenibacillus</taxon>
    </lineage>
</organism>
<evidence type="ECO:0000313" key="2">
    <source>
        <dbReference type="EMBL" id="GIO49554.1"/>
    </source>
</evidence>
<feature type="signal peptide" evidence="1">
    <location>
        <begin position="1"/>
        <end position="20"/>
    </location>
</feature>
<evidence type="ECO:0000256" key="1">
    <source>
        <dbReference type="SAM" id="SignalP"/>
    </source>
</evidence>
<comment type="caution">
    <text evidence="2">The sequence shown here is derived from an EMBL/GenBank/DDBJ whole genome shotgun (WGS) entry which is preliminary data.</text>
</comment>
<name>A0A920CTT9_9BACL</name>
<gene>
    <name evidence="2" type="ORF">J34TS1_43190</name>
</gene>
<dbReference type="RefSeq" id="WP_212980019.1">
    <property type="nucleotide sequence ID" value="NZ_AP025343.1"/>
</dbReference>
<dbReference type="EMBL" id="BORT01000022">
    <property type="protein sequence ID" value="GIO49554.1"/>
    <property type="molecule type" value="Genomic_DNA"/>
</dbReference>